<protein>
    <recommendedName>
        <fullName evidence="4">Teichoic acid poly(glycerol phosphate) polymerase</fullName>
    </recommendedName>
</protein>
<organism evidence="2 3">
    <name type="scientific">Demequina litorisediminis</name>
    <dbReference type="NCBI Taxonomy" id="1849022"/>
    <lineage>
        <taxon>Bacteria</taxon>
        <taxon>Bacillati</taxon>
        <taxon>Actinomycetota</taxon>
        <taxon>Actinomycetes</taxon>
        <taxon>Micrococcales</taxon>
        <taxon>Demequinaceae</taxon>
        <taxon>Demequina</taxon>
    </lineage>
</organism>
<evidence type="ECO:0000313" key="2">
    <source>
        <dbReference type="EMBL" id="GMA36371.1"/>
    </source>
</evidence>
<dbReference type="PANTHER" id="PTHR37316">
    <property type="entry name" value="TEICHOIC ACID GLYCEROL-PHOSPHATE PRIMASE"/>
    <property type="match status" value="1"/>
</dbReference>
<feature type="region of interest" description="Disordered" evidence="1">
    <location>
        <begin position="166"/>
        <end position="193"/>
    </location>
</feature>
<dbReference type="InterPro" id="IPR051612">
    <property type="entry name" value="Teichoic_Acid_Biosynth"/>
</dbReference>
<name>A0ABQ6IF65_9MICO</name>
<keyword evidence="3" id="KW-1185">Reference proteome</keyword>
<dbReference type="Gene3D" id="3.40.50.12580">
    <property type="match status" value="1"/>
</dbReference>
<evidence type="ECO:0008006" key="4">
    <source>
        <dbReference type="Google" id="ProtNLM"/>
    </source>
</evidence>
<reference evidence="3" key="1">
    <citation type="journal article" date="2019" name="Int. J. Syst. Evol. Microbiol.">
        <title>The Global Catalogue of Microorganisms (GCM) 10K type strain sequencing project: providing services to taxonomists for standard genome sequencing and annotation.</title>
        <authorList>
            <consortium name="The Broad Institute Genomics Platform"/>
            <consortium name="The Broad Institute Genome Sequencing Center for Infectious Disease"/>
            <person name="Wu L."/>
            <person name="Ma J."/>
        </authorList>
    </citation>
    <scope>NUCLEOTIDE SEQUENCE [LARGE SCALE GENOMIC DNA]</scope>
    <source>
        <strain evidence="3">NBRC 112299</strain>
    </source>
</reference>
<comment type="caution">
    <text evidence="2">The sequence shown here is derived from an EMBL/GenBank/DDBJ whole genome shotgun (WGS) entry which is preliminary data.</text>
</comment>
<dbReference type="EMBL" id="BSUN01000001">
    <property type="protein sequence ID" value="GMA36371.1"/>
    <property type="molecule type" value="Genomic_DNA"/>
</dbReference>
<evidence type="ECO:0000256" key="1">
    <source>
        <dbReference type="SAM" id="MobiDB-lite"/>
    </source>
</evidence>
<proteinExistence type="predicted"/>
<sequence>MASNSYSAEVWKHSYPVRCEMLEVGYPRNDVLVSAGAAQTQAAREVLGISPEARVFLYAPTFRDGGMGAAAGLDLRALQEYLAPDDVFLVRGHYFHGRQASIPGQGQIVDVSDHPSVEDLYLAADVLITDYSSVMFDYANLRRPMVIFPYDWEPVFTGARHVLRHHGGRSRRGGLDHGGTGRPHRLGRLCLGGEPGAPGALRGDLH</sequence>
<dbReference type="Pfam" id="PF04464">
    <property type="entry name" value="Glyphos_transf"/>
    <property type="match status" value="1"/>
</dbReference>
<dbReference type="InterPro" id="IPR043148">
    <property type="entry name" value="TagF_C"/>
</dbReference>
<dbReference type="SUPFAM" id="SSF53756">
    <property type="entry name" value="UDP-Glycosyltransferase/glycogen phosphorylase"/>
    <property type="match status" value="1"/>
</dbReference>
<dbReference type="Proteomes" id="UP001157125">
    <property type="component" value="Unassembled WGS sequence"/>
</dbReference>
<dbReference type="PANTHER" id="PTHR37316:SF3">
    <property type="entry name" value="TEICHOIC ACID GLYCEROL-PHOSPHATE TRANSFERASE"/>
    <property type="match status" value="1"/>
</dbReference>
<accession>A0ABQ6IF65</accession>
<dbReference type="InterPro" id="IPR007554">
    <property type="entry name" value="Glycerophosphate_synth"/>
</dbReference>
<evidence type="ECO:0000313" key="3">
    <source>
        <dbReference type="Proteomes" id="UP001157125"/>
    </source>
</evidence>
<gene>
    <name evidence="2" type="ORF">GCM10025876_25750</name>
</gene>